<organism evidence="4 5">
    <name type="scientific">Psylliodes chrysocephalus</name>
    <dbReference type="NCBI Taxonomy" id="3402493"/>
    <lineage>
        <taxon>Eukaryota</taxon>
        <taxon>Metazoa</taxon>
        <taxon>Ecdysozoa</taxon>
        <taxon>Arthropoda</taxon>
        <taxon>Hexapoda</taxon>
        <taxon>Insecta</taxon>
        <taxon>Pterygota</taxon>
        <taxon>Neoptera</taxon>
        <taxon>Endopterygota</taxon>
        <taxon>Coleoptera</taxon>
        <taxon>Polyphaga</taxon>
        <taxon>Cucujiformia</taxon>
        <taxon>Chrysomeloidea</taxon>
        <taxon>Chrysomelidae</taxon>
        <taxon>Galerucinae</taxon>
        <taxon>Alticini</taxon>
        <taxon>Psylliodes</taxon>
    </lineage>
</organism>
<dbReference type="OrthoDB" id="420022at2759"/>
<accession>A0A9P0GLC0</accession>
<feature type="region of interest" description="Disordered" evidence="2">
    <location>
        <begin position="1"/>
        <end position="47"/>
    </location>
</feature>
<proteinExistence type="inferred from homology"/>
<dbReference type="Pfam" id="PF00125">
    <property type="entry name" value="Histone"/>
    <property type="match status" value="1"/>
</dbReference>
<evidence type="ECO:0000256" key="2">
    <source>
        <dbReference type="SAM" id="MobiDB-lite"/>
    </source>
</evidence>
<dbReference type="InterPro" id="IPR007125">
    <property type="entry name" value="H2A/H2B/H3"/>
</dbReference>
<dbReference type="GO" id="GO:0000786">
    <property type="term" value="C:nucleosome"/>
    <property type="evidence" value="ECO:0007669"/>
    <property type="project" value="InterPro"/>
</dbReference>
<dbReference type="GO" id="GO:0030527">
    <property type="term" value="F:structural constituent of chromatin"/>
    <property type="evidence" value="ECO:0007669"/>
    <property type="project" value="InterPro"/>
</dbReference>
<dbReference type="Gene3D" id="1.10.20.10">
    <property type="entry name" value="Histone, subunit A"/>
    <property type="match status" value="1"/>
</dbReference>
<evidence type="ECO:0000259" key="3">
    <source>
        <dbReference type="Pfam" id="PF00125"/>
    </source>
</evidence>
<dbReference type="InterPro" id="IPR000164">
    <property type="entry name" value="Histone_H3/CENP-A"/>
</dbReference>
<dbReference type="GO" id="GO:0003677">
    <property type="term" value="F:DNA binding"/>
    <property type="evidence" value="ECO:0007669"/>
    <property type="project" value="InterPro"/>
</dbReference>
<dbReference type="SMART" id="SM00428">
    <property type="entry name" value="H3"/>
    <property type="match status" value="1"/>
</dbReference>
<dbReference type="CDD" id="cd22911">
    <property type="entry name" value="HFD_H3"/>
    <property type="match status" value="1"/>
</dbReference>
<keyword evidence="5" id="KW-1185">Reference proteome</keyword>
<gene>
    <name evidence="4" type="ORF">PSYICH_LOCUS15413</name>
</gene>
<dbReference type="Proteomes" id="UP001153636">
    <property type="component" value="Chromosome 9"/>
</dbReference>
<reference evidence="4" key="1">
    <citation type="submission" date="2022-01" db="EMBL/GenBank/DDBJ databases">
        <authorList>
            <person name="King R."/>
        </authorList>
    </citation>
    <scope>NUCLEOTIDE SEQUENCE</scope>
</reference>
<dbReference type="EMBL" id="OV651821">
    <property type="protein sequence ID" value="CAH1115372.1"/>
    <property type="molecule type" value="Genomic_DNA"/>
</dbReference>
<comment type="similarity">
    <text evidence="1">Belongs to the histone H3 family.</text>
</comment>
<dbReference type="GO" id="GO:0046982">
    <property type="term" value="F:protein heterodimerization activity"/>
    <property type="evidence" value="ECO:0007669"/>
    <property type="project" value="InterPro"/>
</dbReference>
<evidence type="ECO:0000313" key="4">
    <source>
        <dbReference type="EMBL" id="CAH1115372.1"/>
    </source>
</evidence>
<dbReference type="InterPro" id="IPR009072">
    <property type="entry name" value="Histone-fold"/>
</dbReference>
<dbReference type="AlphaFoldDB" id="A0A9P0GLC0"/>
<feature type="domain" description="Core Histone H2A/H2B/H3" evidence="3">
    <location>
        <begin position="65"/>
        <end position="149"/>
    </location>
</feature>
<sequence>MVKRKSTPSKTPSKRSKQDSIPVPNSQSSSRSNQNESRRKQKIPMKKRVTTKVIMANKTFKVFRSTMREIKKLQSKTNLLIPKLPFSRLFREIMMECSTTVTRVQIEALRALQESAELYLTYLFQDANKCARHARRITVRPTDLHLVLEIRGEDMSNLGKIPY</sequence>
<dbReference type="SUPFAM" id="SSF47113">
    <property type="entry name" value="Histone-fold"/>
    <property type="match status" value="1"/>
</dbReference>
<protein>
    <recommendedName>
        <fullName evidence="3">Core Histone H2A/H2B/H3 domain-containing protein</fullName>
    </recommendedName>
</protein>
<name>A0A9P0GLC0_9CUCU</name>
<feature type="compositionally biased region" description="Basic residues" evidence="2">
    <location>
        <begin position="1"/>
        <end position="15"/>
    </location>
</feature>
<feature type="compositionally biased region" description="Low complexity" evidence="2">
    <location>
        <begin position="25"/>
        <end position="35"/>
    </location>
</feature>
<dbReference type="PANTHER" id="PTHR11426">
    <property type="entry name" value="HISTONE H3"/>
    <property type="match status" value="1"/>
</dbReference>
<evidence type="ECO:0000256" key="1">
    <source>
        <dbReference type="ARBA" id="ARBA00010343"/>
    </source>
</evidence>
<evidence type="ECO:0000313" key="5">
    <source>
        <dbReference type="Proteomes" id="UP001153636"/>
    </source>
</evidence>